<dbReference type="Pfam" id="PF00059">
    <property type="entry name" value="Lectin_C"/>
    <property type="match status" value="1"/>
</dbReference>
<dbReference type="InterPro" id="IPR016187">
    <property type="entry name" value="CTDL_fold"/>
</dbReference>
<dbReference type="PhylomeDB" id="T1J7C1"/>
<proteinExistence type="predicted"/>
<dbReference type="AlphaFoldDB" id="T1J7C1"/>
<dbReference type="Proteomes" id="UP000014500">
    <property type="component" value="Unassembled WGS sequence"/>
</dbReference>
<dbReference type="InterPro" id="IPR001304">
    <property type="entry name" value="C-type_lectin-like"/>
</dbReference>
<evidence type="ECO:0000313" key="4">
    <source>
        <dbReference type="Proteomes" id="UP000014500"/>
    </source>
</evidence>
<accession>T1J7C1</accession>
<dbReference type="InterPro" id="IPR016186">
    <property type="entry name" value="C-type_lectin-like/link_sf"/>
</dbReference>
<evidence type="ECO:0000313" key="3">
    <source>
        <dbReference type="EnsemblMetazoa" id="SMAR009561-PA"/>
    </source>
</evidence>
<protein>
    <recommendedName>
        <fullName evidence="2">C-type lectin domain-containing protein</fullName>
    </recommendedName>
</protein>
<evidence type="ECO:0000256" key="1">
    <source>
        <dbReference type="SAM" id="Phobius"/>
    </source>
</evidence>
<dbReference type="HOGENOM" id="CLU_800033_0_0_1"/>
<evidence type="ECO:0000259" key="2">
    <source>
        <dbReference type="PROSITE" id="PS50041"/>
    </source>
</evidence>
<keyword evidence="1" id="KW-1133">Transmembrane helix</keyword>
<dbReference type="SUPFAM" id="SSF56436">
    <property type="entry name" value="C-type lectin-like"/>
    <property type="match status" value="2"/>
</dbReference>
<name>T1J7C1_STRMM</name>
<dbReference type="EMBL" id="JH431917">
    <property type="status" value="NOT_ANNOTATED_CDS"/>
    <property type="molecule type" value="Genomic_DNA"/>
</dbReference>
<keyword evidence="1" id="KW-0472">Membrane</keyword>
<reference evidence="4" key="1">
    <citation type="submission" date="2011-05" db="EMBL/GenBank/DDBJ databases">
        <authorList>
            <person name="Richards S.R."/>
            <person name="Qu J."/>
            <person name="Jiang H."/>
            <person name="Jhangiani S.N."/>
            <person name="Agravi P."/>
            <person name="Goodspeed R."/>
            <person name="Gross S."/>
            <person name="Mandapat C."/>
            <person name="Jackson L."/>
            <person name="Mathew T."/>
            <person name="Pu L."/>
            <person name="Thornton R."/>
            <person name="Saada N."/>
            <person name="Wilczek-Boney K.B."/>
            <person name="Lee S."/>
            <person name="Kovar C."/>
            <person name="Wu Y."/>
            <person name="Scherer S.E."/>
            <person name="Worley K.C."/>
            <person name="Muzny D.M."/>
            <person name="Gibbs R."/>
        </authorList>
    </citation>
    <scope>NUCLEOTIDE SEQUENCE</scope>
    <source>
        <strain evidence="4">Brora</strain>
    </source>
</reference>
<dbReference type="EnsemblMetazoa" id="SMAR009561-RA">
    <property type="protein sequence ID" value="SMAR009561-PA"/>
    <property type="gene ID" value="SMAR009561"/>
</dbReference>
<dbReference type="PROSITE" id="PS50041">
    <property type="entry name" value="C_TYPE_LECTIN_2"/>
    <property type="match status" value="1"/>
</dbReference>
<reference evidence="3" key="2">
    <citation type="submission" date="2015-02" db="UniProtKB">
        <authorList>
            <consortium name="EnsemblMetazoa"/>
        </authorList>
    </citation>
    <scope>IDENTIFICATION</scope>
</reference>
<keyword evidence="4" id="KW-1185">Reference proteome</keyword>
<dbReference type="Gene3D" id="3.10.100.10">
    <property type="entry name" value="Mannose-Binding Protein A, subunit A"/>
    <property type="match status" value="2"/>
</dbReference>
<feature type="transmembrane region" description="Helical" evidence="1">
    <location>
        <begin position="20"/>
        <end position="46"/>
    </location>
</feature>
<keyword evidence="1" id="KW-0812">Transmembrane</keyword>
<dbReference type="CDD" id="cd00037">
    <property type="entry name" value="CLECT"/>
    <property type="match status" value="1"/>
</dbReference>
<feature type="domain" description="C-type lectin" evidence="2">
    <location>
        <begin position="226"/>
        <end position="347"/>
    </location>
</feature>
<organism evidence="3 4">
    <name type="scientific">Strigamia maritima</name>
    <name type="common">European centipede</name>
    <name type="synonym">Geophilus maritimus</name>
    <dbReference type="NCBI Taxonomy" id="126957"/>
    <lineage>
        <taxon>Eukaryota</taxon>
        <taxon>Metazoa</taxon>
        <taxon>Ecdysozoa</taxon>
        <taxon>Arthropoda</taxon>
        <taxon>Myriapoda</taxon>
        <taxon>Chilopoda</taxon>
        <taxon>Pleurostigmophora</taxon>
        <taxon>Geophilomorpha</taxon>
        <taxon>Linotaeniidae</taxon>
        <taxon>Strigamia</taxon>
    </lineage>
</organism>
<sequence>MSDDENESEGAAEESGKSNLLYIVIAAVLIIACLAAIIILVVYFVVLNPGEKDSNDTLAITDDTLGQARNDSLFDLTDLSTESDEEVKIVSSRLLNFTDAEDYCKTLNAPKQLFFPGTAADEVALREKMRDQIPNVEQSNAILRYCGSDFFIGLRKILDKDWKTTDEDFVFGPVFFAEMFLTHEDPSEQCLGITEEQDELLFRTIDCADSEGWNCILCQSKCDNSSSGFCYQIYVDKIRTDFEEAKEYCEQLEIASDLATIKHKSILTEVTKQIKSQMSDECPIIGIGHQFAQNYESINGEALNYETSQIVYRPQRKSFHNCLGITLESDFKWEPIDCASKHCFVCN</sequence>